<dbReference type="Gene3D" id="3.30.559.10">
    <property type="entry name" value="Chloramphenicol acetyltransferase-like domain"/>
    <property type="match status" value="1"/>
</dbReference>
<feature type="region of interest" description="Disordered" evidence="1">
    <location>
        <begin position="71"/>
        <end position="99"/>
    </location>
</feature>
<feature type="region of interest" description="Disordered" evidence="1">
    <location>
        <begin position="428"/>
        <end position="448"/>
    </location>
</feature>
<dbReference type="Pfam" id="PF00668">
    <property type="entry name" value="Condensation"/>
    <property type="match status" value="1"/>
</dbReference>
<evidence type="ECO:0000313" key="3">
    <source>
        <dbReference type="EMBL" id="GAA2380707.1"/>
    </source>
</evidence>
<comment type="caution">
    <text evidence="3">The sequence shown here is derived from an EMBL/GenBank/DDBJ whole genome shotgun (WGS) entry which is preliminary data.</text>
</comment>
<name>A0ABN3HI01_9ACTN</name>
<dbReference type="InterPro" id="IPR023213">
    <property type="entry name" value="CAT-like_dom_sf"/>
</dbReference>
<dbReference type="SUPFAM" id="SSF52777">
    <property type="entry name" value="CoA-dependent acyltransferases"/>
    <property type="match status" value="2"/>
</dbReference>
<gene>
    <name evidence="3" type="ORF">GCM10010255_02570</name>
</gene>
<evidence type="ECO:0000256" key="1">
    <source>
        <dbReference type="SAM" id="MobiDB-lite"/>
    </source>
</evidence>
<sequence>MTLRDPAAPAADHPTLRPLTDAQLGLWLAHQMRPGDTDLHVLRAFRISGPLDRAALARALARVTYRHPALRSLHPGDGPDGPVRRVQPPSGTPCWHDLGTGSDRELAAFHRRPFDLETEPPVRAGISRPGHDGTTLAAFCFHHIAMDGVSAVVFCLDLADAYRAETSPDGVRATPAPATGRDRAPAPAQAPASRDGDDARSAAYWADRLAAPPPPLLPAPAGRVPPTGRPARVRELRRGAATVRVLRQTARAAGATPHMVLTAAYAAALGEVFGRDDVILGTPVSLRASGEADLVDCLVTLLPLRVQLAGRDRTALLRQVRERSLEAQRHRAVPAAALARAAGTAVLESPYQAVIDVRHEQPPALPLWGCVSEAVHVEPGSVQYPLDLEARIGDGSLRLVLRTDAATVPALQADAVLAAVGRLLPHPVPWRAAPPDSSGPTSPKGVPA</sequence>
<dbReference type="PANTHER" id="PTHR45527:SF1">
    <property type="entry name" value="FATTY ACID SYNTHASE"/>
    <property type="match status" value="1"/>
</dbReference>
<protein>
    <recommendedName>
        <fullName evidence="2">Condensation domain-containing protein</fullName>
    </recommendedName>
</protein>
<dbReference type="RefSeq" id="WP_346137497.1">
    <property type="nucleotide sequence ID" value="NZ_BAAASE010000001.1"/>
</dbReference>
<proteinExistence type="predicted"/>
<reference evidence="3 4" key="1">
    <citation type="journal article" date="2019" name="Int. J. Syst. Evol. Microbiol.">
        <title>The Global Catalogue of Microorganisms (GCM) 10K type strain sequencing project: providing services to taxonomists for standard genome sequencing and annotation.</title>
        <authorList>
            <consortium name="The Broad Institute Genomics Platform"/>
            <consortium name="The Broad Institute Genome Sequencing Center for Infectious Disease"/>
            <person name="Wu L."/>
            <person name="Ma J."/>
        </authorList>
    </citation>
    <scope>NUCLEOTIDE SEQUENCE [LARGE SCALE GENOMIC DNA]</scope>
    <source>
        <strain evidence="3 4">JCM 4358</strain>
    </source>
</reference>
<evidence type="ECO:0000313" key="4">
    <source>
        <dbReference type="Proteomes" id="UP001499986"/>
    </source>
</evidence>
<dbReference type="EMBL" id="BAAASE010000001">
    <property type="protein sequence ID" value="GAA2380707.1"/>
    <property type="molecule type" value="Genomic_DNA"/>
</dbReference>
<feature type="region of interest" description="Disordered" evidence="1">
    <location>
        <begin position="166"/>
        <end position="197"/>
    </location>
</feature>
<keyword evidence="4" id="KW-1185">Reference proteome</keyword>
<dbReference type="InterPro" id="IPR001242">
    <property type="entry name" value="Condensation_dom"/>
</dbReference>
<feature type="domain" description="Condensation" evidence="2">
    <location>
        <begin position="18"/>
        <end position="342"/>
    </location>
</feature>
<dbReference type="Gene3D" id="3.30.559.30">
    <property type="entry name" value="Nonribosomal peptide synthetase, condensation domain"/>
    <property type="match status" value="1"/>
</dbReference>
<evidence type="ECO:0000259" key="2">
    <source>
        <dbReference type="Pfam" id="PF00668"/>
    </source>
</evidence>
<dbReference type="Proteomes" id="UP001499986">
    <property type="component" value="Unassembled WGS sequence"/>
</dbReference>
<accession>A0ABN3HI01</accession>
<organism evidence="3 4">
    <name type="scientific">Streptomyces coeruleofuscus</name>
    <dbReference type="NCBI Taxonomy" id="66879"/>
    <lineage>
        <taxon>Bacteria</taxon>
        <taxon>Bacillati</taxon>
        <taxon>Actinomycetota</taxon>
        <taxon>Actinomycetes</taxon>
        <taxon>Kitasatosporales</taxon>
        <taxon>Streptomycetaceae</taxon>
        <taxon>Streptomyces</taxon>
    </lineage>
</organism>
<dbReference type="PANTHER" id="PTHR45527">
    <property type="entry name" value="NONRIBOSOMAL PEPTIDE SYNTHETASE"/>
    <property type="match status" value="1"/>
</dbReference>
<feature type="region of interest" description="Disordered" evidence="1">
    <location>
        <begin position="212"/>
        <end position="231"/>
    </location>
</feature>